<feature type="transmembrane region" description="Helical" evidence="1">
    <location>
        <begin position="176"/>
        <end position="195"/>
    </location>
</feature>
<feature type="transmembrane region" description="Helical" evidence="1">
    <location>
        <begin position="227"/>
        <end position="253"/>
    </location>
</feature>
<evidence type="ECO:0000256" key="1">
    <source>
        <dbReference type="SAM" id="Phobius"/>
    </source>
</evidence>
<dbReference type="RefSeq" id="WP_066418947.1">
    <property type="nucleotide sequence ID" value="NZ_CP018866.1"/>
</dbReference>
<feature type="transmembrane region" description="Helical" evidence="1">
    <location>
        <begin position="102"/>
        <end position="120"/>
    </location>
</feature>
<dbReference type="STRING" id="1314751.GCA_001591425_03448"/>
<reference evidence="2 3" key="1">
    <citation type="submission" date="2016-12" db="EMBL/GenBank/DDBJ databases">
        <title>The whole genome sequencing and assembly of Bacillus cohnii DSM 6307T strain.</title>
        <authorList>
            <person name="Lee Y.-J."/>
            <person name="Yi H."/>
            <person name="Bahn Y.-S."/>
            <person name="Kim J.F."/>
            <person name="Lee D.-W."/>
        </authorList>
    </citation>
    <scope>NUCLEOTIDE SEQUENCE [LARGE SCALE GENOMIC DNA]</scope>
    <source>
        <strain evidence="2 3">DSM 6307</strain>
    </source>
</reference>
<keyword evidence="1" id="KW-0812">Transmembrane</keyword>
<accession>A0A223KUF0</accession>
<name>A0A223KUF0_9BACI</name>
<dbReference type="Proteomes" id="UP000215224">
    <property type="component" value="Chromosome"/>
</dbReference>
<keyword evidence="3" id="KW-1185">Reference proteome</keyword>
<dbReference type="AlphaFoldDB" id="A0A223KUF0"/>
<gene>
    <name evidence="2" type="ORF">BC6307_18515</name>
</gene>
<sequence length="266" mass="30773">MKEHDQELYQLEDDLRDILSPYVVKTPSNEDTKQLLSSLQYEFSKLQQEEEDEEFVAERPNLLTQFRSQLSFYRWYFWIASIGIFTMLTLFTTSMNSGSAETVFLFTIPLSIILGTFYTYQSWNKEMRIVESVTPFPPALLFLTRLLIILAMNVLLGLVSSIFVGVSLHEVTMGSFLLYWLAPTFIVFGVFAFIFLMKGMKLAFGTATSVWLALFIGELYVRNELQYIYPSIMDYVLLLQFGLFAVGVFLIILSVKRSYRVQIVQS</sequence>
<feature type="transmembrane region" description="Helical" evidence="1">
    <location>
        <begin position="202"/>
        <end position="221"/>
    </location>
</feature>
<proteinExistence type="predicted"/>
<organism evidence="2 3">
    <name type="scientific">Sutcliffiella cohnii</name>
    <dbReference type="NCBI Taxonomy" id="33932"/>
    <lineage>
        <taxon>Bacteria</taxon>
        <taxon>Bacillati</taxon>
        <taxon>Bacillota</taxon>
        <taxon>Bacilli</taxon>
        <taxon>Bacillales</taxon>
        <taxon>Bacillaceae</taxon>
        <taxon>Sutcliffiella</taxon>
    </lineage>
</organism>
<keyword evidence="1" id="KW-1133">Transmembrane helix</keyword>
<feature type="transmembrane region" description="Helical" evidence="1">
    <location>
        <begin position="140"/>
        <end position="164"/>
    </location>
</feature>
<keyword evidence="1" id="KW-0472">Membrane</keyword>
<feature type="transmembrane region" description="Helical" evidence="1">
    <location>
        <begin position="75"/>
        <end position="96"/>
    </location>
</feature>
<dbReference type="EMBL" id="CP018866">
    <property type="protein sequence ID" value="AST93109.1"/>
    <property type="molecule type" value="Genomic_DNA"/>
</dbReference>
<dbReference type="KEGG" id="bcoh:BC6307_18515"/>
<protein>
    <submittedName>
        <fullName evidence="2">Uncharacterized protein</fullName>
    </submittedName>
</protein>
<evidence type="ECO:0000313" key="2">
    <source>
        <dbReference type="EMBL" id="AST93109.1"/>
    </source>
</evidence>
<evidence type="ECO:0000313" key="3">
    <source>
        <dbReference type="Proteomes" id="UP000215224"/>
    </source>
</evidence>